<dbReference type="Proteomes" id="UP000287651">
    <property type="component" value="Unassembled WGS sequence"/>
</dbReference>
<comment type="caution">
    <text evidence="1">The sequence shown here is derived from an EMBL/GenBank/DDBJ whole genome shotgun (WGS) entry which is preliminary data.</text>
</comment>
<sequence>MLLTATIYCRRGFLGGNRGDSGLRVPQPVAQVTWVQPPIPICGPTESSCRRPSFMGGPPPVGLRFHHSG</sequence>
<evidence type="ECO:0000313" key="2">
    <source>
        <dbReference type="Proteomes" id="UP000287651"/>
    </source>
</evidence>
<accession>A0A426XQP2</accession>
<protein>
    <submittedName>
        <fullName evidence="1">Uncharacterized protein</fullName>
    </submittedName>
</protein>
<proteinExistence type="predicted"/>
<dbReference type="AlphaFoldDB" id="A0A426XQP2"/>
<name>A0A426XQP2_ENSVE</name>
<reference evidence="1 2" key="1">
    <citation type="journal article" date="2014" name="Agronomy (Basel)">
        <title>A Draft Genome Sequence for Ensete ventricosum, the Drought-Tolerant Tree Against Hunger.</title>
        <authorList>
            <person name="Harrison J."/>
            <person name="Moore K.A."/>
            <person name="Paszkiewicz K."/>
            <person name="Jones T."/>
            <person name="Grant M."/>
            <person name="Ambacheew D."/>
            <person name="Muzemil S."/>
            <person name="Studholme D.J."/>
        </authorList>
    </citation>
    <scope>NUCLEOTIDE SEQUENCE [LARGE SCALE GENOMIC DNA]</scope>
</reference>
<dbReference type="EMBL" id="AMZH03018332">
    <property type="protein sequence ID" value="RRT41742.1"/>
    <property type="molecule type" value="Genomic_DNA"/>
</dbReference>
<organism evidence="1 2">
    <name type="scientific">Ensete ventricosum</name>
    <name type="common">Abyssinian banana</name>
    <name type="synonym">Musa ensete</name>
    <dbReference type="NCBI Taxonomy" id="4639"/>
    <lineage>
        <taxon>Eukaryota</taxon>
        <taxon>Viridiplantae</taxon>
        <taxon>Streptophyta</taxon>
        <taxon>Embryophyta</taxon>
        <taxon>Tracheophyta</taxon>
        <taxon>Spermatophyta</taxon>
        <taxon>Magnoliopsida</taxon>
        <taxon>Liliopsida</taxon>
        <taxon>Zingiberales</taxon>
        <taxon>Musaceae</taxon>
        <taxon>Ensete</taxon>
    </lineage>
</organism>
<evidence type="ECO:0000313" key="1">
    <source>
        <dbReference type="EMBL" id="RRT41742.1"/>
    </source>
</evidence>
<gene>
    <name evidence="1" type="ORF">B296_00053132</name>
</gene>